<evidence type="ECO:0000256" key="10">
    <source>
        <dbReference type="ARBA" id="ARBA00023146"/>
    </source>
</evidence>
<dbReference type="InterPro" id="IPR014729">
    <property type="entry name" value="Rossmann-like_a/b/a_fold"/>
</dbReference>
<evidence type="ECO:0000259" key="14">
    <source>
        <dbReference type="Pfam" id="PF19303"/>
    </source>
</evidence>
<evidence type="ECO:0000256" key="11">
    <source>
        <dbReference type="ARBA" id="ARBA00030904"/>
    </source>
</evidence>
<dbReference type="InterPro" id="IPR015413">
    <property type="entry name" value="Methionyl/Leucyl_tRNA_Synth"/>
</dbReference>
<sequence>MKSEDQKPNKILVFNALPYANGPIHIGTLVGYIQADIWVRFQKLQDLECLHLCASDAHGTPIMLSAEEIGVDPRDLATKYTLQHQEDFSDFLIQFDNYHTTDSKENQELVETIFASLSGAGHIEKKIIEQAYDEQQKMFLPDRYVRGGCPNCGQVDQYGDSCEHCGSTYKPTDLINPISVLSGEKPSLKKSEHYFLKLKNFESMLKGWIETIDIHDSVKAKLGEWFVTGLRNWDISRDEPYFGFKIPGEESKYFYVWLDAPVGYLASLKHLCDQDNNPYQYDDYFSKDTTTRLIHFIGKDIIYFHTLFWPAVLEGSGLKKPDGIYVNGFLTVNGKKMSKSRGTLIKARTYLKQLNPEYLRYYYAYKLSSGIDDIDLDSNDFINRVNSDLVGKWVNIASRCAKFINDDFNNQLSSTINDPELLATFQGEADAIAAMYQNRETGQAMRAIMALADRANQYLDQQKPWVLAKDESQKHQVQSICTMGLNLFYILMIYLKPVVPSIVKNAEIFLNAEKRQWSDV</sequence>
<protein>
    <recommendedName>
        <fullName evidence="3">methionine--tRNA ligase</fullName>
        <ecNumber evidence="3">6.1.1.10</ecNumber>
    </recommendedName>
    <alternativeName>
        <fullName evidence="11">Methionyl-tRNA synthetase</fullName>
    </alternativeName>
</protein>
<feature type="non-terminal residue" evidence="15">
    <location>
        <position position="520"/>
    </location>
</feature>
<evidence type="ECO:0000256" key="6">
    <source>
        <dbReference type="ARBA" id="ARBA00022723"/>
    </source>
</evidence>
<dbReference type="AlphaFoldDB" id="A0A381Q9M7"/>
<dbReference type="NCBIfam" id="NF001100">
    <property type="entry name" value="PRK00133.1"/>
    <property type="match status" value="1"/>
</dbReference>
<reference evidence="15" key="1">
    <citation type="submission" date="2018-05" db="EMBL/GenBank/DDBJ databases">
        <authorList>
            <person name="Lanie J.A."/>
            <person name="Ng W.-L."/>
            <person name="Kazmierczak K.M."/>
            <person name="Andrzejewski T.M."/>
            <person name="Davidsen T.M."/>
            <person name="Wayne K.J."/>
            <person name="Tettelin H."/>
            <person name="Glass J.I."/>
            <person name="Rusch D."/>
            <person name="Podicherti R."/>
            <person name="Tsui H.-C.T."/>
            <person name="Winkler M.E."/>
        </authorList>
    </citation>
    <scope>NUCLEOTIDE SEQUENCE</scope>
</reference>
<gene>
    <name evidence="15" type="ORF">METZ01_LOCUS28870</name>
</gene>
<dbReference type="Pfam" id="PF19303">
    <property type="entry name" value="Anticodon_3"/>
    <property type="match status" value="1"/>
</dbReference>
<dbReference type="InterPro" id="IPR001412">
    <property type="entry name" value="aa-tRNA-synth_I_CS"/>
</dbReference>
<evidence type="ECO:0000256" key="12">
    <source>
        <dbReference type="ARBA" id="ARBA00047364"/>
    </source>
</evidence>
<dbReference type="Gene3D" id="2.20.28.20">
    <property type="entry name" value="Methionyl-tRNA synthetase, Zn-domain"/>
    <property type="match status" value="1"/>
</dbReference>
<dbReference type="PANTHER" id="PTHR45765:SF1">
    <property type="entry name" value="METHIONINE--TRNA LIGASE, CYTOPLASMIC"/>
    <property type="match status" value="1"/>
</dbReference>
<dbReference type="InterPro" id="IPR029038">
    <property type="entry name" value="MetRS_Zn"/>
</dbReference>
<keyword evidence="9" id="KW-0648">Protein biosynthesis</keyword>
<evidence type="ECO:0000313" key="15">
    <source>
        <dbReference type="EMBL" id="SUZ76016.1"/>
    </source>
</evidence>
<evidence type="ECO:0000256" key="9">
    <source>
        <dbReference type="ARBA" id="ARBA00022917"/>
    </source>
</evidence>
<dbReference type="NCBIfam" id="TIGR00398">
    <property type="entry name" value="metG"/>
    <property type="match status" value="1"/>
</dbReference>
<evidence type="ECO:0000256" key="8">
    <source>
        <dbReference type="ARBA" id="ARBA00022840"/>
    </source>
</evidence>
<organism evidence="15">
    <name type="scientific">marine metagenome</name>
    <dbReference type="NCBI Taxonomy" id="408172"/>
    <lineage>
        <taxon>unclassified sequences</taxon>
        <taxon>metagenomes</taxon>
        <taxon>ecological metagenomes</taxon>
    </lineage>
</organism>
<comment type="catalytic activity">
    <reaction evidence="12">
        <text>tRNA(Met) + L-methionine + ATP = L-methionyl-tRNA(Met) + AMP + diphosphate</text>
        <dbReference type="Rhea" id="RHEA:13481"/>
        <dbReference type="Rhea" id="RHEA-COMP:9667"/>
        <dbReference type="Rhea" id="RHEA-COMP:9698"/>
        <dbReference type="ChEBI" id="CHEBI:30616"/>
        <dbReference type="ChEBI" id="CHEBI:33019"/>
        <dbReference type="ChEBI" id="CHEBI:57844"/>
        <dbReference type="ChEBI" id="CHEBI:78442"/>
        <dbReference type="ChEBI" id="CHEBI:78530"/>
        <dbReference type="ChEBI" id="CHEBI:456215"/>
        <dbReference type="EC" id="6.1.1.10"/>
    </reaction>
</comment>
<dbReference type="EMBL" id="UINC01001262">
    <property type="protein sequence ID" value="SUZ76016.1"/>
    <property type="molecule type" value="Genomic_DNA"/>
</dbReference>
<dbReference type="InterPro" id="IPR033911">
    <property type="entry name" value="MetRS_core"/>
</dbReference>
<dbReference type="CDD" id="cd00814">
    <property type="entry name" value="MetRS_core"/>
    <property type="match status" value="1"/>
</dbReference>
<dbReference type="CDD" id="cd07957">
    <property type="entry name" value="Anticodon_Ia_Met"/>
    <property type="match status" value="1"/>
</dbReference>
<proteinExistence type="inferred from homology"/>
<feature type="domain" description="Methionyl-tRNA synthetase anticodon-binding" evidence="14">
    <location>
        <begin position="420"/>
        <end position="519"/>
    </location>
</feature>
<dbReference type="SUPFAM" id="SSF57770">
    <property type="entry name" value="Methionyl-tRNA synthetase (MetRS), Zn-domain"/>
    <property type="match status" value="1"/>
</dbReference>
<dbReference type="FunFam" id="2.20.28.20:FF:000001">
    <property type="entry name" value="Methionine--tRNA ligase"/>
    <property type="match status" value="1"/>
</dbReference>
<dbReference type="PRINTS" id="PR01041">
    <property type="entry name" value="TRNASYNTHMET"/>
</dbReference>
<evidence type="ECO:0000256" key="2">
    <source>
        <dbReference type="ARBA" id="ARBA00004496"/>
    </source>
</evidence>
<name>A0A381Q9M7_9ZZZZ</name>
<comment type="cofactor">
    <cofactor evidence="1">
        <name>Zn(2+)</name>
        <dbReference type="ChEBI" id="CHEBI:29105"/>
    </cofactor>
</comment>
<comment type="subcellular location">
    <subcellularLocation>
        <location evidence="2">Cytoplasm</location>
    </subcellularLocation>
</comment>
<dbReference type="GO" id="GO:0005829">
    <property type="term" value="C:cytosol"/>
    <property type="evidence" value="ECO:0007669"/>
    <property type="project" value="TreeGrafter"/>
</dbReference>
<keyword evidence="5" id="KW-0436">Ligase</keyword>
<dbReference type="PROSITE" id="PS00178">
    <property type="entry name" value="AA_TRNA_LIGASE_I"/>
    <property type="match status" value="1"/>
</dbReference>
<evidence type="ECO:0000256" key="7">
    <source>
        <dbReference type="ARBA" id="ARBA00022741"/>
    </source>
</evidence>
<dbReference type="PANTHER" id="PTHR45765">
    <property type="entry name" value="METHIONINE--TRNA LIGASE"/>
    <property type="match status" value="1"/>
</dbReference>
<dbReference type="EC" id="6.1.1.10" evidence="3"/>
<dbReference type="InterPro" id="IPR023458">
    <property type="entry name" value="Met-tRNA_ligase_1"/>
</dbReference>
<keyword evidence="7" id="KW-0547">Nucleotide-binding</keyword>
<dbReference type="GO" id="GO:0006431">
    <property type="term" value="P:methionyl-tRNA aminoacylation"/>
    <property type="evidence" value="ECO:0007669"/>
    <property type="project" value="InterPro"/>
</dbReference>
<evidence type="ECO:0000256" key="3">
    <source>
        <dbReference type="ARBA" id="ARBA00012838"/>
    </source>
</evidence>
<dbReference type="Gene3D" id="1.10.730.10">
    <property type="entry name" value="Isoleucyl-tRNA Synthetase, Domain 1"/>
    <property type="match status" value="1"/>
</dbReference>
<accession>A0A381Q9M7</accession>
<dbReference type="FunFam" id="1.10.730.10:FF:000005">
    <property type="entry name" value="Methionine--tRNA ligase"/>
    <property type="match status" value="1"/>
</dbReference>
<feature type="domain" description="Methionyl/Leucyl tRNA synthetase" evidence="13">
    <location>
        <begin position="12"/>
        <end position="400"/>
    </location>
</feature>
<dbReference type="GO" id="GO:0046872">
    <property type="term" value="F:metal ion binding"/>
    <property type="evidence" value="ECO:0007669"/>
    <property type="project" value="UniProtKB-KW"/>
</dbReference>
<evidence type="ECO:0000259" key="13">
    <source>
        <dbReference type="Pfam" id="PF09334"/>
    </source>
</evidence>
<dbReference type="InterPro" id="IPR041872">
    <property type="entry name" value="Anticodon_Met"/>
</dbReference>
<dbReference type="SUPFAM" id="SSF47323">
    <property type="entry name" value="Anticodon-binding domain of a subclass of class I aminoacyl-tRNA synthetases"/>
    <property type="match status" value="1"/>
</dbReference>
<dbReference type="Pfam" id="PF09334">
    <property type="entry name" value="tRNA-synt_1g"/>
    <property type="match status" value="1"/>
</dbReference>
<keyword evidence="8" id="KW-0067">ATP-binding</keyword>
<evidence type="ECO:0000256" key="4">
    <source>
        <dbReference type="ARBA" id="ARBA00022490"/>
    </source>
</evidence>
<evidence type="ECO:0000256" key="5">
    <source>
        <dbReference type="ARBA" id="ARBA00022598"/>
    </source>
</evidence>
<dbReference type="GO" id="GO:0004825">
    <property type="term" value="F:methionine-tRNA ligase activity"/>
    <property type="evidence" value="ECO:0007669"/>
    <property type="project" value="UniProtKB-EC"/>
</dbReference>
<keyword evidence="10" id="KW-0030">Aminoacyl-tRNA synthetase</keyword>
<keyword evidence="4" id="KW-0963">Cytoplasm</keyword>
<dbReference type="HAMAP" id="MF_00098">
    <property type="entry name" value="Met_tRNA_synth_type1"/>
    <property type="match status" value="1"/>
</dbReference>
<dbReference type="Gene3D" id="3.40.50.620">
    <property type="entry name" value="HUPs"/>
    <property type="match status" value="1"/>
</dbReference>
<evidence type="ECO:0000256" key="1">
    <source>
        <dbReference type="ARBA" id="ARBA00001947"/>
    </source>
</evidence>
<keyword evidence="6" id="KW-0479">Metal-binding</keyword>
<dbReference type="InterPro" id="IPR009080">
    <property type="entry name" value="tRNAsynth_Ia_anticodon-bd"/>
</dbReference>
<dbReference type="GO" id="GO:0005524">
    <property type="term" value="F:ATP binding"/>
    <property type="evidence" value="ECO:0007669"/>
    <property type="project" value="UniProtKB-KW"/>
</dbReference>
<dbReference type="SUPFAM" id="SSF52374">
    <property type="entry name" value="Nucleotidylyl transferase"/>
    <property type="match status" value="1"/>
</dbReference>
<dbReference type="InterPro" id="IPR014758">
    <property type="entry name" value="Met-tRNA_synth"/>
</dbReference>